<dbReference type="eggNOG" id="COG3613">
    <property type="taxonomic scope" value="Bacteria"/>
</dbReference>
<dbReference type="Proteomes" id="UP000016646">
    <property type="component" value="Unassembled WGS sequence"/>
</dbReference>
<organism evidence="1 3">
    <name type="scientific">Treponema socranskii subsp. socranskii VPI DR56BR1116 = ATCC 35536</name>
    <dbReference type="NCBI Taxonomy" id="1125725"/>
    <lineage>
        <taxon>Bacteria</taxon>
        <taxon>Pseudomonadati</taxon>
        <taxon>Spirochaetota</taxon>
        <taxon>Spirochaetia</taxon>
        <taxon>Spirochaetales</taxon>
        <taxon>Treponemataceae</taxon>
        <taxon>Treponema</taxon>
    </lineage>
</organism>
<dbReference type="Gene3D" id="3.40.50.450">
    <property type="match status" value="1"/>
</dbReference>
<protein>
    <submittedName>
        <fullName evidence="1">PF14359 domain protein</fullName>
    </submittedName>
</protein>
<dbReference type="STRING" id="1125725.HMPREF1325_1838"/>
<keyword evidence="4" id="KW-1185">Reference proteome</keyword>
<evidence type="ECO:0000313" key="1">
    <source>
        <dbReference type="EMBL" id="ERF61893.1"/>
    </source>
</evidence>
<name>U1FPR2_TRESO</name>
<evidence type="ECO:0000313" key="3">
    <source>
        <dbReference type="Proteomes" id="UP000016412"/>
    </source>
</evidence>
<dbReference type="Pfam" id="PF14359">
    <property type="entry name" value="DUF4406"/>
    <property type="match status" value="1"/>
</dbReference>
<dbReference type="InterPro" id="IPR025518">
    <property type="entry name" value="DUF4406"/>
</dbReference>
<dbReference type="SUPFAM" id="SSF52309">
    <property type="entry name" value="N-(deoxy)ribosyltransferase-like"/>
    <property type="match status" value="1"/>
</dbReference>
<dbReference type="RefSeq" id="WP_021329157.1">
    <property type="nucleotide sequence ID" value="NZ_AUZJ01000002.1"/>
</dbReference>
<dbReference type="PATRIC" id="fig|1125725.3.peg.94"/>
<accession>U1FPR2</accession>
<dbReference type="EMBL" id="AVQI01000067">
    <property type="protein sequence ID" value="ERK00469.1"/>
    <property type="molecule type" value="Genomic_DNA"/>
</dbReference>
<dbReference type="EMBL" id="AUZJ01000002">
    <property type="protein sequence ID" value="ERF61893.1"/>
    <property type="molecule type" value="Genomic_DNA"/>
</dbReference>
<dbReference type="AlphaFoldDB" id="U1FPR2"/>
<comment type="caution">
    <text evidence="1">The sequence shown here is derived from an EMBL/GenBank/DDBJ whole genome shotgun (WGS) entry which is preliminary data.</text>
</comment>
<sequence length="100" mass="11414">MKLYISGPITGIENYEKNFLAAERALRLRGYIVVNPCKIRHHGTTWEDYMKKDIAALLACDGVATLPNWTNSRGANLEIRIAQALGMPVKRFTRWINETH</sequence>
<evidence type="ECO:0000313" key="4">
    <source>
        <dbReference type="Proteomes" id="UP000016646"/>
    </source>
</evidence>
<reference evidence="3 4" key="1">
    <citation type="submission" date="2013-08" db="EMBL/GenBank/DDBJ databases">
        <authorList>
            <person name="Durkin A.S."/>
            <person name="Haft D.R."/>
            <person name="McCorrison J."/>
            <person name="Torralba M."/>
            <person name="Gillis M."/>
            <person name="Haft D.H."/>
            <person name="Methe B."/>
            <person name="Sutton G."/>
            <person name="Nelson K.E."/>
        </authorList>
    </citation>
    <scope>NUCLEOTIDE SEQUENCE [LARGE SCALE GENOMIC DNA]</scope>
    <source>
        <strain evidence="2 4">ATCC 35536</strain>
        <strain evidence="1 3">VPI DR56BR1116</strain>
    </source>
</reference>
<dbReference type="Proteomes" id="UP000016412">
    <property type="component" value="Unassembled WGS sequence"/>
</dbReference>
<gene>
    <name evidence="2" type="ORF">HMPREF0860_1058</name>
    <name evidence="1" type="ORF">HMPREF1325_1838</name>
</gene>
<proteinExistence type="predicted"/>
<evidence type="ECO:0000313" key="2">
    <source>
        <dbReference type="EMBL" id="ERK00469.1"/>
    </source>
</evidence>